<evidence type="ECO:0000256" key="3">
    <source>
        <dbReference type="ARBA" id="ARBA00022448"/>
    </source>
</evidence>
<protein>
    <submittedName>
        <fullName evidence="11">Unannotated protein</fullName>
    </submittedName>
</protein>
<keyword evidence="5 8" id="KW-0812">Transmembrane</keyword>
<dbReference type="GO" id="GO:0055085">
    <property type="term" value="P:transmembrane transport"/>
    <property type="evidence" value="ECO:0007669"/>
    <property type="project" value="TreeGrafter"/>
</dbReference>
<evidence type="ECO:0000256" key="2">
    <source>
        <dbReference type="ARBA" id="ARBA00009773"/>
    </source>
</evidence>
<feature type="transmembrane region" description="Helical" evidence="8">
    <location>
        <begin position="340"/>
        <end position="371"/>
    </location>
</feature>
<evidence type="ECO:0000256" key="6">
    <source>
        <dbReference type="ARBA" id="ARBA00022989"/>
    </source>
</evidence>
<evidence type="ECO:0000313" key="10">
    <source>
        <dbReference type="EMBL" id="CAB4747861.1"/>
    </source>
</evidence>
<feature type="transmembrane region" description="Helical" evidence="8">
    <location>
        <begin position="189"/>
        <end position="207"/>
    </location>
</feature>
<dbReference type="AlphaFoldDB" id="A0A6J7DVY7"/>
<dbReference type="EMBL" id="CAEZWT010000011">
    <property type="protein sequence ID" value="CAB4661781.1"/>
    <property type="molecule type" value="Genomic_DNA"/>
</dbReference>
<keyword evidence="4" id="KW-1003">Cell membrane</keyword>
<evidence type="ECO:0000256" key="5">
    <source>
        <dbReference type="ARBA" id="ARBA00022692"/>
    </source>
</evidence>
<proteinExistence type="inferred from homology"/>
<gene>
    <name evidence="9" type="ORF">UFOPK2289_00571</name>
    <name evidence="10" type="ORF">UFOPK2822_00618</name>
    <name evidence="11" type="ORF">UFOPK3346_01278</name>
    <name evidence="12" type="ORF">UFOPK3670_01310</name>
</gene>
<comment type="subcellular location">
    <subcellularLocation>
        <location evidence="1">Cell membrane</location>
        <topology evidence="1">Multi-pass membrane protein</topology>
    </subcellularLocation>
</comment>
<dbReference type="GO" id="GO:0005886">
    <property type="term" value="C:plasma membrane"/>
    <property type="evidence" value="ECO:0007669"/>
    <property type="project" value="UniProtKB-SubCell"/>
</dbReference>
<comment type="similarity">
    <text evidence="2">Belongs to the autoinducer-2 exporter (AI-2E) (TC 2.A.86) family.</text>
</comment>
<accession>A0A6J7DVY7</accession>
<keyword evidence="6 8" id="KW-1133">Transmembrane helix</keyword>
<dbReference type="PANTHER" id="PTHR21716:SF53">
    <property type="entry name" value="PERMEASE PERM-RELATED"/>
    <property type="match status" value="1"/>
</dbReference>
<evidence type="ECO:0000256" key="7">
    <source>
        <dbReference type="ARBA" id="ARBA00023136"/>
    </source>
</evidence>
<organism evidence="11">
    <name type="scientific">freshwater metagenome</name>
    <dbReference type="NCBI Taxonomy" id="449393"/>
    <lineage>
        <taxon>unclassified sequences</taxon>
        <taxon>metagenomes</taxon>
        <taxon>ecological metagenomes</taxon>
    </lineage>
</organism>
<feature type="transmembrane region" description="Helical" evidence="8">
    <location>
        <begin position="297"/>
        <end position="320"/>
    </location>
</feature>
<dbReference type="Pfam" id="PF01594">
    <property type="entry name" value="AI-2E_transport"/>
    <property type="match status" value="1"/>
</dbReference>
<name>A0A6J7DVY7_9ZZZZ</name>
<feature type="transmembrane region" description="Helical" evidence="8">
    <location>
        <begin position="271"/>
        <end position="290"/>
    </location>
</feature>
<evidence type="ECO:0000313" key="9">
    <source>
        <dbReference type="EMBL" id="CAB4661781.1"/>
    </source>
</evidence>
<dbReference type="EMBL" id="CAFBLE010000014">
    <property type="protein sequence ID" value="CAB4875102.1"/>
    <property type="molecule type" value="Genomic_DNA"/>
</dbReference>
<dbReference type="InterPro" id="IPR002549">
    <property type="entry name" value="AI-2E-like"/>
</dbReference>
<reference evidence="11" key="1">
    <citation type="submission" date="2020-05" db="EMBL/GenBank/DDBJ databases">
        <authorList>
            <person name="Chiriac C."/>
            <person name="Salcher M."/>
            <person name="Ghai R."/>
            <person name="Kavagutti S V."/>
        </authorList>
    </citation>
    <scope>NUCLEOTIDE SEQUENCE</scope>
</reference>
<dbReference type="EMBL" id="CAEZZC010000006">
    <property type="protein sequence ID" value="CAB4747861.1"/>
    <property type="molecule type" value="Genomic_DNA"/>
</dbReference>
<dbReference type="PANTHER" id="PTHR21716">
    <property type="entry name" value="TRANSMEMBRANE PROTEIN"/>
    <property type="match status" value="1"/>
</dbReference>
<feature type="transmembrane region" description="Helical" evidence="8">
    <location>
        <begin position="71"/>
        <end position="91"/>
    </location>
</feature>
<keyword evidence="3" id="KW-0813">Transport</keyword>
<keyword evidence="7 8" id="KW-0472">Membrane</keyword>
<evidence type="ECO:0000256" key="4">
    <source>
        <dbReference type="ARBA" id="ARBA00022475"/>
    </source>
</evidence>
<evidence type="ECO:0000256" key="1">
    <source>
        <dbReference type="ARBA" id="ARBA00004651"/>
    </source>
</evidence>
<evidence type="ECO:0000256" key="8">
    <source>
        <dbReference type="SAM" id="Phobius"/>
    </source>
</evidence>
<sequence>MIVTTAYNAFMAISDRMKKVRVKKEVLPPDYGVLGEPINRTHPFYFGFLATIGGLVAILLMRSLAAASQTFVLIIIALFLAMGLNPAVEILRRRGLTRTKAVTAIFFFVIVFVGLFAALLIPPVVSQGADLINHAPTLLDQLKNNSTIASLNDHYGLVDTLQQKLKSITSDGTLIISAFGGVVGVGKTLLSGTFTILTILVLTLYFVTSLPKMIELGIRLVPATRRDRVGRLTNEIVAQVGAFVGSQIVVSMLASIFVLALSLIIGLPSPFAIAMVILVCGLIPLIGHFIGCSIVTIIALTQSISTGLIAFVAYVLYVQIENYIITPKIMRKSLSVPGAVTIIAALLGSSLLGLIGALLAVPLAAAVILILEEVIYPRADNN</sequence>
<feature type="transmembrane region" description="Helical" evidence="8">
    <location>
        <begin position="44"/>
        <end position="65"/>
    </location>
</feature>
<feature type="transmembrane region" description="Helical" evidence="8">
    <location>
        <begin position="236"/>
        <end position="265"/>
    </location>
</feature>
<feature type="transmembrane region" description="Helical" evidence="8">
    <location>
        <begin position="103"/>
        <end position="121"/>
    </location>
</feature>
<dbReference type="EMBL" id="CAFBMV010000012">
    <property type="protein sequence ID" value="CAB4931421.1"/>
    <property type="molecule type" value="Genomic_DNA"/>
</dbReference>
<evidence type="ECO:0000313" key="11">
    <source>
        <dbReference type="EMBL" id="CAB4875102.1"/>
    </source>
</evidence>
<evidence type="ECO:0000313" key="12">
    <source>
        <dbReference type="EMBL" id="CAB4931421.1"/>
    </source>
</evidence>